<reference evidence="7" key="1">
    <citation type="submission" date="2023-10" db="EMBL/GenBank/DDBJ databases">
        <authorList>
            <person name="Chen Y."/>
            <person name="Shah S."/>
            <person name="Dougan E. K."/>
            <person name="Thang M."/>
            <person name="Chan C."/>
        </authorList>
    </citation>
    <scope>NUCLEOTIDE SEQUENCE [LARGE SCALE GENOMIC DNA]</scope>
</reference>
<accession>A0ABN9SE04</accession>
<evidence type="ECO:0000259" key="6">
    <source>
        <dbReference type="Pfam" id="PF00150"/>
    </source>
</evidence>
<feature type="compositionally biased region" description="Polar residues" evidence="5">
    <location>
        <begin position="1"/>
        <end position="10"/>
    </location>
</feature>
<evidence type="ECO:0000256" key="5">
    <source>
        <dbReference type="SAM" id="MobiDB-lite"/>
    </source>
</evidence>
<evidence type="ECO:0000256" key="3">
    <source>
        <dbReference type="ARBA" id="ARBA00023295"/>
    </source>
</evidence>
<dbReference type="EMBL" id="CAUYUJ010010791">
    <property type="protein sequence ID" value="CAK0830268.1"/>
    <property type="molecule type" value="Genomic_DNA"/>
</dbReference>
<dbReference type="PANTHER" id="PTHR34142:SF1">
    <property type="entry name" value="GLYCOSIDE HYDROLASE FAMILY 5 DOMAIN-CONTAINING PROTEIN"/>
    <property type="match status" value="1"/>
</dbReference>
<evidence type="ECO:0000313" key="7">
    <source>
        <dbReference type="EMBL" id="CAK0830268.1"/>
    </source>
</evidence>
<dbReference type="Gene3D" id="3.20.20.80">
    <property type="entry name" value="Glycosidases"/>
    <property type="match status" value="1"/>
</dbReference>
<protein>
    <recommendedName>
        <fullName evidence="6">Glycoside hydrolase family 5 domain-containing protein</fullName>
    </recommendedName>
</protein>
<sequence>SRLGTSSSLCSPRDRGEPAALHGPPPPPSAPPQRDGRDLLPAHRAVGAGPRSRRRGLERLRGLGAVREELRGSDKKNDPMVGLWCVGLTASGFEQGAGVQAQFSEPDQEDIEHFHGQGANCFRVPITWNRLQSSLGSNELDPVSEFVETIRYITEDLEDYAIVVPFSGSANGGLRYEDQEATMDDFVNLWTAISKEFAQNDRVIFELFDYPEYGCHNGDCGDGNTGFFGWGDDTNGEYVQAWLEWCQGAVDAIRAQGADNYVLVPGLKKSLARDWLGAQWWGESLDGYSRAGNLRLFALQDPSNRTAYSMRQYFDLEQIGLSPGCEGHDAHVNGGLSADEALTYTIEIAQKYNKKLWMTEVLSIPDADATTEREECESKLGDYLAEMADSGVFLGYQVWQFGCKDCAKGVDLSPESIDENYNFDWYNLEKYGITSTSTSRTQTTVTRTSVTSTTATTSTCTGCTHTQTSTTGTTITATTATTTPQDLNGAPSALPSAGLAAAVVLAQLLAC</sequence>
<proteinExistence type="inferred from homology"/>
<evidence type="ECO:0000256" key="1">
    <source>
        <dbReference type="ARBA" id="ARBA00005641"/>
    </source>
</evidence>
<name>A0ABN9SE04_9DINO</name>
<dbReference type="SUPFAM" id="SSF51445">
    <property type="entry name" value="(Trans)glycosidases"/>
    <property type="match status" value="1"/>
</dbReference>
<keyword evidence="3 4" id="KW-0326">Glycosidase</keyword>
<feature type="region of interest" description="Disordered" evidence="5">
    <location>
        <begin position="1"/>
        <end position="57"/>
    </location>
</feature>
<dbReference type="PANTHER" id="PTHR34142">
    <property type="entry name" value="ENDO-BETA-1,4-GLUCANASE A"/>
    <property type="match status" value="1"/>
</dbReference>
<keyword evidence="2 4" id="KW-0378">Hydrolase</keyword>
<feature type="domain" description="Glycoside hydrolase family 5" evidence="6">
    <location>
        <begin position="102"/>
        <end position="361"/>
    </location>
</feature>
<organism evidence="7 8">
    <name type="scientific">Prorocentrum cordatum</name>
    <dbReference type="NCBI Taxonomy" id="2364126"/>
    <lineage>
        <taxon>Eukaryota</taxon>
        <taxon>Sar</taxon>
        <taxon>Alveolata</taxon>
        <taxon>Dinophyceae</taxon>
        <taxon>Prorocentrales</taxon>
        <taxon>Prorocentraceae</taxon>
        <taxon>Prorocentrum</taxon>
    </lineage>
</organism>
<comment type="similarity">
    <text evidence="1 4">Belongs to the glycosyl hydrolase 5 (cellulase A) family.</text>
</comment>
<dbReference type="InterPro" id="IPR001547">
    <property type="entry name" value="Glyco_hydro_5"/>
</dbReference>
<evidence type="ECO:0000313" key="8">
    <source>
        <dbReference type="Proteomes" id="UP001189429"/>
    </source>
</evidence>
<feature type="non-terminal residue" evidence="7">
    <location>
        <position position="1"/>
    </location>
</feature>
<keyword evidence="8" id="KW-1185">Reference proteome</keyword>
<gene>
    <name evidence="7" type="ORF">PCOR1329_LOCUS28959</name>
</gene>
<dbReference type="Proteomes" id="UP001189429">
    <property type="component" value="Unassembled WGS sequence"/>
</dbReference>
<comment type="caution">
    <text evidence="7">The sequence shown here is derived from an EMBL/GenBank/DDBJ whole genome shotgun (WGS) entry which is preliminary data.</text>
</comment>
<evidence type="ECO:0000256" key="2">
    <source>
        <dbReference type="ARBA" id="ARBA00022801"/>
    </source>
</evidence>
<evidence type="ECO:0000256" key="4">
    <source>
        <dbReference type="RuleBase" id="RU361153"/>
    </source>
</evidence>
<dbReference type="InterPro" id="IPR017853">
    <property type="entry name" value="GH"/>
</dbReference>
<dbReference type="Pfam" id="PF00150">
    <property type="entry name" value="Cellulase"/>
    <property type="match status" value="1"/>
</dbReference>